<feature type="region of interest" description="Disordered" evidence="5">
    <location>
        <begin position="117"/>
        <end position="178"/>
    </location>
</feature>
<reference evidence="7" key="2">
    <citation type="submission" date="2023-05" db="EMBL/GenBank/DDBJ databases">
        <authorList>
            <consortium name="Lawrence Berkeley National Laboratory"/>
            <person name="Steindorff A."/>
            <person name="Hensen N."/>
            <person name="Bonometti L."/>
            <person name="Westerberg I."/>
            <person name="Brannstrom I.O."/>
            <person name="Guillou S."/>
            <person name="Cros-Aarteil S."/>
            <person name="Calhoun S."/>
            <person name="Haridas S."/>
            <person name="Kuo A."/>
            <person name="Mondo S."/>
            <person name="Pangilinan J."/>
            <person name="Riley R."/>
            <person name="Labutti K."/>
            <person name="Andreopoulos B."/>
            <person name="Lipzen A."/>
            <person name="Chen C."/>
            <person name="Yanf M."/>
            <person name="Daum C."/>
            <person name="Ng V."/>
            <person name="Clum A."/>
            <person name="Ohm R."/>
            <person name="Martin F."/>
            <person name="Silar P."/>
            <person name="Natvig D."/>
            <person name="Lalanne C."/>
            <person name="Gautier V."/>
            <person name="Ament-Velasquez S.L."/>
            <person name="Kruys A."/>
            <person name="Hutchinson M.I."/>
            <person name="Powell A.J."/>
            <person name="Barry K."/>
            <person name="Miller A.N."/>
            <person name="Grigoriev I.V."/>
            <person name="Debuchy R."/>
            <person name="Gladieux P."/>
            <person name="Thoren M.H."/>
            <person name="Johannesson H."/>
        </authorList>
    </citation>
    <scope>NUCLEOTIDE SEQUENCE</scope>
    <source>
        <strain evidence="7">PSN309</strain>
    </source>
</reference>
<dbReference type="PANTHER" id="PTHR15549">
    <property type="entry name" value="PAIRED IMMUNOGLOBULIN-LIKE TYPE 2 RECEPTOR"/>
    <property type="match status" value="1"/>
</dbReference>
<dbReference type="GO" id="GO:0071944">
    <property type="term" value="C:cell periphery"/>
    <property type="evidence" value="ECO:0007669"/>
    <property type="project" value="UniProtKB-ARBA"/>
</dbReference>
<evidence type="ECO:0000256" key="4">
    <source>
        <dbReference type="ARBA" id="ARBA00023136"/>
    </source>
</evidence>
<dbReference type="Proteomes" id="UP001302126">
    <property type="component" value="Unassembled WGS sequence"/>
</dbReference>
<keyword evidence="3 6" id="KW-1133">Transmembrane helix</keyword>
<comment type="subcellular location">
    <subcellularLocation>
        <location evidence="1">Membrane</location>
        <topology evidence="1">Single-pass membrane protein</topology>
    </subcellularLocation>
</comment>
<sequence length="278" mass="29696">MQVHAITCFGVSGLAYEDNTLCPGSNACCGREATCLSNRLCHNPNDPEDTWVRGPCAIKGWDDSCGQICLYNETANRILPRVTECRDGSLCCNNDPQCCQDGRGVFLDESGNVAQRRATAATTSFPPFQGTGTRRTTMPVSTGSSTSFSTTNTATSATSSSTTTGVPAESSSSGESSAGLKVGLGLGIPLAVLITGILAWVFFRRRKNALAKDGDDMTEVTAHNYSGYNYTGFHEPPPYQHQQHGPVEIGGNVVRELDGRTVDSYKSPQGVRERHELG</sequence>
<dbReference type="GO" id="GO:0016020">
    <property type="term" value="C:membrane"/>
    <property type="evidence" value="ECO:0007669"/>
    <property type="project" value="UniProtKB-SubCell"/>
</dbReference>
<evidence type="ECO:0000256" key="1">
    <source>
        <dbReference type="ARBA" id="ARBA00004167"/>
    </source>
</evidence>
<evidence type="ECO:0008006" key="9">
    <source>
        <dbReference type="Google" id="ProtNLM"/>
    </source>
</evidence>
<comment type="caution">
    <text evidence="7">The sequence shown here is derived from an EMBL/GenBank/DDBJ whole genome shotgun (WGS) entry which is preliminary data.</text>
</comment>
<reference evidence="7" key="1">
    <citation type="journal article" date="2023" name="Mol. Phylogenet. Evol.">
        <title>Genome-scale phylogeny and comparative genomics of the fungal order Sordariales.</title>
        <authorList>
            <person name="Hensen N."/>
            <person name="Bonometti L."/>
            <person name="Westerberg I."/>
            <person name="Brannstrom I.O."/>
            <person name="Guillou S."/>
            <person name="Cros-Aarteil S."/>
            <person name="Calhoun S."/>
            <person name="Haridas S."/>
            <person name="Kuo A."/>
            <person name="Mondo S."/>
            <person name="Pangilinan J."/>
            <person name="Riley R."/>
            <person name="LaButti K."/>
            <person name="Andreopoulos B."/>
            <person name="Lipzen A."/>
            <person name="Chen C."/>
            <person name="Yan M."/>
            <person name="Daum C."/>
            <person name="Ng V."/>
            <person name="Clum A."/>
            <person name="Steindorff A."/>
            <person name="Ohm R.A."/>
            <person name="Martin F."/>
            <person name="Silar P."/>
            <person name="Natvig D.O."/>
            <person name="Lalanne C."/>
            <person name="Gautier V."/>
            <person name="Ament-Velasquez S.L."/>
            <person name="Kruys A."/>
            <person name="Hutchinson M.I."/>
            <person name="Powell A.J."/>
            <person name="Barry K."/>
            <person name="Miller A.N."/>
            <person name="Grigoriev I.V."/>
            <person name="Debuchy R."/>
            <person name="Gladieux P."/>
            <person name="Hiltunen Thoren M."/>
            <person name="Johannesson H."/>
        </authorList>
    </citation>
    <scope>NUCLEOTIDE SEQUENCE</scope>
    <source>
        <strain evidence="7">PSN309</strain>
    </source>
</reference>
<feature type="transmembrane region" description="Helical" evidence="6">
    <location>
        <begin position="182"/>
        <end position="203"/>
    </location>
</feature>
<evidence type="ECO:0000256" key="6">
    <source>
        <dbReference type="SAM" id="Phobius"/>
    </source>
</evidence>
<keyword evidence="2 6" id="KW-0812">Transmembrane</keyword>
<feature type="compositionally biased region" description="Low complexity" evidence="5">
    <location>
        <begin position="141"/>
        <end position="178"/>
    </location>
</feature>
<keyword evidence="8" id="KW-1185">Reference proteome</keyword>
<evidence type="ECO:0000256" key="5">
    <source>
        <dbReference type="SAM" id="MobiDB-lite"/>
    </source>
</evidence>
<name>A0AAN7AJR0_9PEZI</name>
<evidence type="ECO:0000313" key="7">
    <source>
        <dbReference type="EMBL" id="KAK4188572.1"/>
    </source>
</evidence>
<evidence type="ECO:0000256" key="3">
    <source>
        <dbReference type="ARBA" id="ARBA00022989"/>
    </source>
</evidence>
<accession>A0AAN7AJR0</accession>
<protein>
    <recommendedName>
        <fullName evidence="9">Mid2 domain-containing protein</fullName>
    </recommendedName>
</protein>
<dbReference type="AlphaFoldDB" id="A0AAN7AJR0"/>
<dbReference type="EMBL" id="MU864386">
    <property type="protein sequence ID" value="KAK4188572.1"/>
    <property type="molecule type" value="Genomic_DNA"/>
</dbReference>
<keyword evidence="4 6" id="KW-0472">Membrane</keyword>
<evidence type="ECO:0000256" key="2">
    <source>
        <dbReference type="ARBA" id="ARBA00022692"/>
    </source>
</evidence>
<dbReference type="InterPro" id="IPR051694">
    <property type="entry name" value="Immunoregulatory_rcpt-like"/>
</dbReference>
<gene>
    <name evidence="7" type="ORF">QBC35DRAFT_382313</name>
</gene>
<organism evidence="7 8">
    <name type="scientific">Podospora australis</name>
    <dbReference type="NCBI Taxonomy" id="1536484"/>
    <lineage>
        <taxon>Eukaryota</taxon>
        <taxon>Fungi</taxon>
        <taxon>Dikarya</taxon>
        <taxon>Ascomycota</taxon>
        <taxon>Pezizomycotina</taxon>
        <taxon>Sordariomycetes</taxon>
        <taxon>Sordariomycetidae</taxon>
        <taxon>Sordariales</taxon>
        <taxon>Podosporaceae</taxon>
        <taxon>Podospora</taxon>
    </lineage>
</organism>
<evidence type="ECO:0000313" key="8">
    <source>
        <dbReference type="Proteomes" id="UP001302126"/>
    </source>
</evidence>
<proteinExistence type="predicted"/>
<feature type="compositionally biased region" description="Polar residues" evidence="5">
    <location>
        <begin position="120"/>
        <end position="140"/>
    </location>
</feature>